<dbReference type="EMBL" id="SRZC01000042">
    <property type="protein sequence ID" value="TGX79532.1"/>
    <property type="molecule type" value="Genomic_DNA"/>
</dbReference>
<evidence type="ECO:0000313" key="2">
    <source>
        <dbReference type="Proteomes" id="UP000308886"/>
    </source>
</evidence>
<keyword evidence="2" id="KW-1185">Reference proteome</keyword>
<organism evidence="1 2">
    <name type="scientific">Palleniella muris</name>
    <dbReference type="NCBI Taxonomy" id="3038145"/>
    <lineage>
        <taxon>Bacteria</taxon>
        <taxon>Pseudomonadati</taxon>
        <taxon>Bacteroidota</taxon>
        <taxon>Bacteroidia</taxon>
        <taxon>Bacteroidales</taxon>
        <taxon>Prevotellaceae</taxon>
        <taxon>Palleniella</taxon>
    </lineage>
</organism>
<accession>A0AC61QLF7</accession>
<proteinExistence type="predicted"/>
<comment type="caution">
    <text evidence="1">The sequence shown here is derived from an EMBL/GenBank/DDBJ whole genome shotgun (WGS) entry which is preliminary data.</text>
</comment>
<name>A0AC61QLF7_9BACT</name>
<evidence type="ECO:0000313" key="1">
    <source>
        <dbReference type="EMBL" id="TGX79532.1"/>
    </source>
</evidence>
<dbReference type="Proteomes" id="UP000308886">
    <property type="component" value="Unassembled WGS sequence"/>
</dbReference>
<protein>
    <submittedName>
        <fullName evidence="1">Arginase family protein</fullName>
    </submittedName>
</protein>
<gene>
    <name evidence="1" type="ORF">E5358_14790</name>
</gene>
<reference evidence="1" key="1">
    <citation type="submission" date="2019-04" db="EMBL/GenBank/DDBJ databases">
        <title>Microbes associate with the intestines of laboratory mice.</title>
        <authorList>
            <person name="Navarre W."/>
            <person name="Wong E."/>
            <person name="Huang K."/>
            <person name="Tropini C."/>
            <person name="Ng K."/>
            <person name="Yu B."/>
        </authorList>
    </citation>
    <scope>NUCLEOTIDE SEQUENCE</scope>
    <source>
        <strain evidence="1">NM73_A23</strain>
    </source>
</reference>
<sequence length="303" mass="33696">MKLKTMASMNVSHNRNNTIRLIYPQWQGGNIAQWITEIPDSEQASRGYYLGAQLLNFLAPENGQQTFTVPISTALEERKITDGVLDRDILVDQTKAALDILRIEQPDKIVTLGGECSVSVVPFTYLAEKYKDDVAMVWIDAHPDITLPGDVYPAYHAMAVTACMGLGDKKIIEELPAKFDPSKILLVGIRDWERDEIKARQRQYGIQHLTPEDVANDSNAIKAWLKSCGASKVVVHFDMDVLDPAEIIAAVGVVPDGMKIAEVVRVINDIATEKEIVGLTISEPMPRAAIRIREMLHNLPLLK</sequence>